<proteinExistence type="predicted"/>
<evidence type="ECO:0000313" key="3">
    <source>
        <dbReference type="EMBL" id="MFB9054900.1"/>
    </source>
</evidence>
<feature type="signal peptide" evidence="1">
    <location>
        <begin position="1"/>
        <end position="20"/>
    </location>
</feature>
<dbReference type="InterPro" id="IPR053147">
    <property type="entry name" value="Hsp_HslJ-like"/>
</dbReference>
<dbReference type="InterPro" id="IPR038670">
    <property type="entry name" value="HslJ-like_sf"/>
</dbReference>
<dbReference type="PROSITE" id="PS51257">
    <property type="entry name" value="PROKAR_LIPOPROTEIN"/>
    <property type="match status" value="1"/>
</dbReference>
<dbReference type="PANTHER" id="PTHR35535:SF1">
    <property type="entry name" value="HEAT SHOCK PROTEIN HSLJ"/>
    <property type="match status" value="1"/>
</dbReference>
<dbReference type="EMBL" id="JBHMEZ010000032">
    <property type="protein sequence ID" value="MFB9054900.1"/>
    <property type="molecule type" value="Genomic_DNA"/>
</dbReference>
<keyword evidence="4" id="KW-1185">Reference proteome</keyword>
<dbReference type="Proteomes" id="UP001589605">
    <property type="component" value="Unassembled WGS sequence"/>
</dbReference>
<evidence type="ECO:0000259" key="2">
    <source>
        <dbReference type="Pfam" id="PF03724"/>
    </source>
</evidence>
<keyword evidence="1" id="KW-0732">Signal</keyword>
<evidence type="ECO:0000313" key="4">
    <source>
        <dbReference type="Proteomes" id="UP001589605"/>
    </source>
</evidence>
<dbReference type="PANTHER" id="PTHR35535">
    <property type="entry name" value="HEAT SHOCK PROTEIN HSLJ"/>
    <property type="match status" value="1"/>
</dbReference>
<organism evidence="3 4">
    <name type="scientific">Formosa undariae</name>
    <dbReference type="NCBI Taxonomy" id="1325436"/>
    <lineage>
        <taxon>Bacteria</taxon>
        <taxon>Pseudomonadati</taxon>
        <taxon>Bacteroidota</taxon>
        <taxon>Flavobacteriia</taxon>
        <taxon>Flavobacteriales</taxon>
        <taxon>Flavobacteriaceae</taxon>
        <taxon>Formosa</taxon>
    </lineage>
</organism>
<gene>
    <name evidence="3" type="ORF">ACFFVB_17585</name>
</gene>
<dbReference type="RefSeq" id="WP_382384536.1">
    <property type="nucleotide sequence ID" value="NZ_JBHMEZ010000032.1"/>
</dbReference>
<comment type="caution">
    <text evidence="3">The sequence shown here is derived from an EMBL/GenBank/DDBJ whole genome shotgun (WGS) entry which is preliminary data.</text>
</comment>
<feature type="domain" description="DUF306" evidence="2">
    <location>
        <begin position="161"/>
        <end position="264"/>
    </location>
</feature>
<evidence type="ECO:0000256" key="1">
    <source>
        <dbReference type="SAM" id="SignalP"/>
    </source>
</evidence>
<accession>A0ABV5F636</accession>
<dbReference type="InterPro" id="IPR005184">
    <property type="entry name" value="DUF306_Meta_HslJ"/>
</dbReference>
<dbReference type="Gene3D" id="2.40.128.270">
    <property type="match status" value="1"/>
</dbReference>
<sequence>MTFLKNSLAFLLLVTFFSCGQSKKESVNSTLAVNDSTDNAIKTAINKAPRSNATPFFKSLGTTPNWELLLTQDAIQFSLQDEDFSFPLPNPILAADANVKMYRTETESAQIKIQISMTECTDSESKPHPYTVSIDFKKNTDVDFTALKGCGDYITDYRLHDIWVLESINDEKVTRDQFTKELPNLEINSSENSFMGYAGCNTMRGSIFSEQSKIRFKQIITTRKMCLPTNKEVQFIKELERSTQFKIENLRLYLSNPDGNTLTFKKVD</sequence>
<name>A0ABV5F636_9FLAO</name>
<dbReference type="Pfam" id="PF03724">
    <property type="entry name" value="META"/>
    <property type="match status" value="1"/>
</dbReference>
<feature type="chain" id="PRO_5047537889" evidence="1">
    <location>
        <begin position="21"/>
        <end position="268"/>
    </location>
</feature>
<protein>
    <submittedName>
        <fullName evidence="3">META domain-containing protein</fullName>
    </submittedName>
</protein>
<reference evidence="3 4" key="1">
    <citation type="submission" date="2024-09" db="EMBL/GenBank/DDBJ databases">
        <authorList>
            <person name="Sun Q."/>
            <person name="Mori K."/>
        </authorList>
    </citation>
    <scope>NUCLEOTIDE SEQUENCE [LARGE SCALE GENOMIC DNA]</scope>
    <source>
        <strain evidence="3 4">CECT 8286</strain>
    </source>
</reference>